<feature type="transmembrane region" description="Helical" evidence="2">
    <location>
        <begin position="65"/>
        <end position="86"/>
    </location>
</feature>
<feature type="region of interest" description="Disordered" evidence="1">
    <location>
        <begin position="1"/>
        <end position="54"/>
    </location>
</feature>
<dbReference type="InterPro" id="IPR016833">
    <property type="entry name" value="Put_Na-Bile_cotransptr"/>
</dbReference>
<evidence type="ECO:0000313" key="4">
    <source>
        <dbReference type="Proteomes" id="UP000756132"/>
    </source>
</evidence>
<protein>
    <submittedName>
        <fullName evidence="3">Solute carrier RCH1</fullName>
    </submittedName>
</protein>
<dbReference type="Gene3D" id="1.20.1530.20">
    <property type="match status" value="1"/>
</dbReference>
<feature type="transmembrane region" description="Helical" evidence="2">
    <location>
        <begin position="163"/>
        <end position="182"/>
    </location>
</feature>
<reference evidence="3" key="1">
    <citation type="submission" date="2021-12" db="EMBL/GenBank/DDBJ databases">
        <authorList>
            <person name="Zaccaron A."/>
            <person name="Stergiopoulos I."/>
        </authorList>
    </citation>
    <scope>NUCLEOTIDE SEQUENCE</scope>
    <source>
        <strain evidence="3">Race5_Kim</strain>
    </source>
</reference>
<dbReference type="OMA" id="RYVFKQL"/>
<feature type="transmembrane region" description="Helical" evidence="2">
    <location>
        <begin position="275"/>
        <end position="292"/>
    </location>
</feature>
<organism evidence="3 4">
    <name type="scientific">Passalora fulva</name>
    <name type="common">Tomato leaf mold</name>
    <name type="synonym">Cladosporium fulvum</name>
    <dbReference type="NCBI Taxonomy" id="5499"/>
    <lineage>
        <taxon>Eukaryota</taxon>
        <taxon>Fungi</taxon>
        <taxon>Dikarya</taxon>
        <taxon>Ascomycota</taxon>
        <taxon>Pezizomycotina</taxon>
        <taxon>Dothideomycetes</taxon>
        <taxon>Dothideomycetidae</taxon>
        <taxon>Mycosphaerellales</taxon>
        <taxon>Mycosphaerellaceae</taxon>
        <taxon>Fulvia</taxon>
    </lineage>
</organism>
<feature type="transmembrane region" description="Helical" evidence="2">
    <location>
        <begin position="342"/>
        <end position="366"/>
    </location>
</feature>
<accession>A0A9Q8LBA3</accession>
<dbReference type="RefSeq" id="XP_047758567.1">
    <property type="nucleotide sequence ID" value="XM_047902920.1"/>
</dbReference>
<dbReference type="PANTHER" id="PTHR18640:SF5">
    <property type="entry name" value="SODIUM_BILE ACID COTRANSPORTER 7"/>
    <property type="match status" value="1"/>
</dbReference>
<dbReference type="Pfam" id="PF13593">
    <property type="entry name" value="SBF_like"/>
    <property type="match status" value="1"/>
</dbReference>
<feature type="transmembrane region" description="Helical" evidence="2">
    <location>
        <begin position="378"/>
        <end position="400"/>
    </location>
</feature>
<dbReference type="GO" id="GO:0005886">
    <property type="term" value="C:plasma membrane"/>
    <property type="evidence" value="ECO:0007669"/>
    <property type="project" value="TreeGrafter"/>
</dbReference>
<evidence type="ECO:0000313" key="3">
    <source>
        <dbReference type="EMBL" id="UJO14201.1"/>
    </source>
</evidence>
<sequence length="421" mass="46643">MADKTPPGDIATAERGCPDQHGQETLHREGEKNINASVTIKSSNPGNDHNKPSPKAKWLQAVKTFLADQWILLCIGFVIALSSQVQVPSPQQHTKSTVISYLCVSIIFFSTGCTLDTKVLVRNYSRWKTHLWVQGQCFLMCSGLMFAVVSAAATNRDFMDPGLLIGLVFVSTVPTTIASNVVMTRQAHGNTELTVVQTTIGNFIGVFLAPALVAMYVTVPTWYNEILPDSTGNFTEIYRRVLKQLGLSIYVPLVAGQIVRYFFPKACDKVFRQWKFNKLGGLCMIVIVWSTYDQAFRSSAFDGIPPSNLVFLVFILLAMFLVYFAVSCFVSMMWFSQKDVVAITYCVTGKGPAVGVPLATSFFSGLSLELSSKIQVPIVVYQAIMIAGGSIAIVVFRRWVERDEARRRDVEQVNEEGRPES</sequence>
<keyword evidence="2" id="KW-0472">Membrane</keyword>
<feature type="transmembrane region" description="Helical" evidence="2">
    <location>
        <begin position="131"/>
        <end position="151"/>
    </location>
</feature>
<reference evidence="3" key="2">
    <citation type="journal article" date="2022" name="Microb. Genom.">
        <title>A chromosome-scale genome assembly of the tomato pathogen Cladosporium fulvum reveals a compartmentalized genome architecture and the presence of a dispensable chromosome.</title>
        <authorList>
            <person name="Zaccaron A.Z."/>
            <person name="Chen L.H."/>
            <person name="Samaras A."/>
            <person name="Stergiopoulos I."/>
        </authorList>
    </citation>
    <scope>NUCLEOTIDE SEQUENCE</scope>
    <source>
        <strain evidence="3">Race5_Kim</strain>
    </source>
</reference>
<feature type="compositionally biased region" description="Basic and acidic residues" evidence="1">
    <location>
        <begin position="16"/>
        <end position="32"/>
    </location>
</feature>
<feature type="transmembrane region" description="Helical" evidence="2">
    <location>
        <begin position="312"/>
        <end position="335"/>
    </location>
</feature>
<feature type="transmembrane region" description="Helical" evidence="2">
    <location>
        <begin position="243"/>
        <end position="263"/>
    </location>
</feature>
<name>A0A9Q8LBA3_PASFU</name>
<gene>
    <name evidence="3" type="ORF">CLAFUR5_03772</name>
</gene>
<feature type="transmembrane region" description="Helical" evidence="2">
    <location>
        <begin position="203"/>
        <end position="223"/>
    </location>
</feature>
<evidence type="ECO:0000256" key="1">
    <source>
        <dbReference type="SAM" id="MobiDB-lite"/>
    </source>
</evidence>
<keyword evidence="2" id="KW-0812">Transmembrane</keyword>
<dbReference type="Proteomes" id="UP000756132">
    <property type="component" value="Chromosome 2"/>
</dbReference>
<evidence type="ECO:0000256" key="2">
    <source>
        <dbReference type="SAM" id="Phobius"/>
    </source>
</evidence>
<proteinExistence type="predicted"/>
<dbReference type="PANTHER" id="PTHR18640">
    <property type="entry name" value="SOLUTE CARRIER FAMILY 10 MEMBER 7"/>
    <property type="match status" value="1"/>
</dbReference>
<keyword evidence="2" id="KW-1133">Transmembrane helix</keyword>
<feature type="transmembrane region" description="Helical" evidence="2">
    <location>
        <begin position="98"/>
        <end position="119"/>
    </location>
</feature>
<dbReference type="KEGG" id="ffu:CLAFUR5_03772"/>
<keyword evidence="4" id="KW-1185">Reference proteome</keyword>
<dbReference type="GeneID" id="71983650"/>
<feature type="compositionally biased region" description="Polar residues" evidence="1">
    <location>
        <begin position="34"/>
        <end position="47"/>
    </location>
</feature>
<dbReference type="EMBL" id="CP090164">
    <property type="protein sequence ID" value="UJO14201.1"/>
    <property type="molecule type" value="Genomic_DNA"/>
</dbReference>
<dbReference type="OrthoDB" id="188035at2759"/>
<dbReference type="InterPro" id="IPR038770">
    <property type="entry name" value="Na+/solute_symporter_sf"/>
</dbReference>
<dbReference type="AlphaFoldDB" id="A0A9Q8LBA3"/>